<dbReference type="GO" id="GO:0005886">
    <property type="term" value="C:plasma membrane"/>
    <property type="evidence" value="ECO:0007669"/>
    <property type="project" value="TreeGrafter"/>
</dbReference>
<comment type="caution">
    <text evidence="2">The sequence shown here is derived from an EMBL/GenBank/DDBJ whole genome shotgun (WGS) entry which is preliminary data.</text>
</comment>
<gene>
    <name evidence="2" type="ORF">V1264_023709</name>
</gene>
<dbReference type="Proteomes" id="UP001374579">
    <property type="component" value="Unassembled WGS sequence"/>
</dbReference>
<evidence type="ECO:0000313" key="2">
    <source>
        <dbReference type="EMBL" id="KAK7100838.1"/>
    </source>
</evidence>
<protein>
    <submittedName>
        <fullName evidence="2">Uncharacterized protein</fullName>
    </submittedName>
</protein>
<dbReference type="AlphaFoldDB" id="A0AAN9B7U4"/>
<evidence type="ECO:0000313" key="3">
    <source>
        <dbReference type="Proteomes" id="UP001374579"/>
    </source>
</evidence>
<accession>A0AAN9B7U4</accession>
<evidence type="ECO:0000256" key="1">
    <source>
        <dbReference type="SAM" id="MobiDB-lite"/>
    </source>
</evidence>
<dbReference type="Pfam" id="PF15139">
    <property type="entry name" value="CFAP95"/>
    <property type="match status" value="1"/>
</dbReference>
<feature type="compositionally biased region" description="Basic and acidic residues" evidence="1">
    <location>
        <begin position="104"/>
        <end position="117"/>
    </location>
</feature>
<sequence length="214" mass="25047">MSYDIPDYLERKGSLFLRANHMNYSRAILNSNWHQARESEPKDYNISQDPVRDLTIATYNRIGNVTDGSLPETTYQDMSQQVFLKPKFMEQDNVRPMINKETLQHAHIDRDTGDPKEGYTSVLPRHNKDYNKYYLETTHRSDFKAPYPFIPEPEVPADFPDQSAAVRRCHSQFTDTSDFRRPGRNTWADESGIYANTHFKREIFVPRNPIPKSL</sequence>
<dbReference type="PANTHER" id="PTHR35069">
    <property type="entry name" value="PROTEIN C9ORF135"/>
    <property type="match status" value="1"/>
</dbReference>
<dbReference type="InterPro" id="IPR027905">
    <property type="entry name" value="CFAP95"/>
</dbReference>
<keyword evidence="3" id="KW-1185">Reference proteome</keyword>
<feature type="region of interest" description="Disordered" evidence="1">
    <location>
        <begin position="104"/>
        <end position="123"/>
    </location>
</feature>
<dbReference type="EMBL" id="JBAMIC010000011">
    <property type="protein sequence ID" value="KAK7100838.1"/>
    <property type="molecule type" value="Genomic_DNA"/>
</dbReference>
<organism evidence="2 3">
    <name type="scientific">Littorina saxatilis</name>
    <dbReference type="NCBI Taxonomy" id="31220"/>
    <lineage>
        <taxon>Eukaryota</taxon>
        <taxon>Metazoa</taxon>
        <taxon>Spiralia</taxon>
        <taxon>Lophotrochozoa</taxon>
        <taxon>Mollusca</taxon>
        <taxon>Gastropoda</taxon>
        <taxon>Caenogastropoda</taxon>
        <taxon>Littorinimorpha</taxon>
        <taxon>Littorinoidea</taxon>
        <taxon>Littorinidae</taxon>
        <taxon>Littorina</taxon>
    </lineage>
</organism>
<proteinExistence type="predicted"/>
<name>A0AAN9B7U4_9CAEN</name>
<reference evidence="2 3" key="1">
    <citation type="submission" date="2024-02" db="EMBL/GenBank/DDBJ databases">
        <title>Chromosome-scale genome assembly of the rough periwinkle Littorina saxatilis.</title>
        <authorList>
            <person name="De Jode A."/>
            <person name="Faria R."/>
            <person name="Formenti G."/>
            <person name="Sims Y."/>
            <person name="Smith T.P."/>
            <person name="Tracey A."/>
            <person name="Wood J.M.D."/>
            <person name="Zagrodzka Z.B."/>
            <person name="Johannesson K."/>
            <person name="Butlin R.K."/>
            <person name="Leder E.H."/>
        </authorList>
    </citation>
    <scope>NUCLEOTIDE SEQUENCE [LARGE SCALE GENOMIC DNA]</scope>
    <source>
        <strain evidence="2">Snail1</strain>
        <tissue evidence="2">Muscle</tissue>
    </source>
</reference>
<dbReference type="PANTHER" id="PTHR35069:SF1">
    <property type="entry name" value="CILIA- AND FLAGELLA-ASSOCIATED PROTEIN 95"/>
    <property type="match status" value="1"/>
</dbReference>